<name>V6HCU0_9LEPT</name>
<comment type="caution">
    <text evidence="1">The sequence shown here is derived from an EMBL/GenBank/DDBJ whole genome shotgun (WGS) entry which is preliminary data.</text>
</comment>
<reference evidence="1 2" key="1">
    <citation type="submission" date="2013-05" db="EMBL/GenBank/DDBJ databases">
        <authorList>
            <person name="Harkins D.M."/>
            <person name="Durkin A.S."/>
            <person name="Brinkac L.M."/>
            <person name="Haft D.H."/>
            <person name="Selengut J.D."/>
            <person name="Sanka R."/>
            <person name="DePew J."/>
            <person name="Purushe J."/>
            <person name="Hartskeerl R.A."/>
            <person name="Ahmed A."/>
            <person name="van der Linden H."/>
            <person name="Goris M.G.A."/>
            <person name="Vinetz J.M."/>
            <person name="Sutton G.G."/>
            <person name="Nierman W.C."/>
            <person name="Fouts D.E."/>
        </authorList>
    </citation>
    <scope>NUCLEOTIDE SEQUENCE [LARGE SCALE GENOMIC DNA]</scope>
    <source>
        <strain evidence="1 2">10</strain>
    </source>
</reference>
<sequence>MRIPPKVSCLSFFCCKTVRRGNPILVGRIFGISYRRNPGNLKTRKFLTGLSSLILIFYVNTCGTNTEVAQSPFVFITPVSVPQVYSVQATNPGMDDLFNVVDPLYSINYANYKPNYLLKYYISNLEPQFVGYNLYITSATPSIAETSTGGGLYLENGTQPSFPQLAVQASTKTLTIHRIKNFIPPPGITSFQKCEVYTFTLRALLNSGVTSNQSTAVSRCSSLQPATECGSDTSCNPTYCQDPACTPTVQATCSVGTICNPCLYPSLASKGCPCPNGTLPPGCNL</sequence>
<gene>
    <name evidence="1" type="ORF">LEP1GSC047_2742</name>
</gene>
<dbReference type="EMBL" id="AHMM02000017">
    <property type="protein sequence ID" value="EQA36753.1"/>
    <property type="molecule type" value="Genomic_DNA"/>
</dbReference>
<organism evidence="1 2">
    <name type="scientific">Leptospira inadai serovar Lyme str. 10</name>
    <dbReference type="NCBI Taxonomy" id="1049790"/>
    <lineage>
        <taxon>Bacteria</taxon>
        <taxon>Pseudomonadati</taxon>
        <taxon>Spirochaetota</taxon>
        <taxon>Spirochaetia</taxon>
        <taxon>Leptospirales</taxon>
        <taxon>Leptospiraceae</taxon>
        <taxon>Leptospira</taxon>
    </lineage>
</organism>
<dbReference type="Proteomes" id="UP000018719">
    <property type="component" value="Unassembled WGS sequence"/>
</dbReference>
<protein>
    <recommendedName>
        <fullName evidence="3">Lipoprotein</fullName>
    </recommendedName>
</protein>
<dbReference type="AlphaFoldDB" id="V6HCU0"/>
<dbReference type="InterPro" id="IPR058185">
    <property type="entry name" value="LIC11073-like"/>
</dbReference>
<evidence type="ECO:0008006" key="3">
    <source>
        <dbReference type="Google" id="ProtNLM"/>
    </source>
</evidence>
<dbReference type="STRING" id="1049790.LEP1GSC047_2742"/>
<accession>V6HCU0</accession>
<evidence type="ECO:0000313" key="1">
    <source>
        <dbReference type="EMBL" id="EQA36753.1"/>
    </source>
</evidence>
<proteinExistence type="predicted"/>
<dbReference type="NCBIfam" id="NF047587">
    <property type="entry name" value="lipo_LIC11073"/>
    <property type="match status" value="1"/>
</dbReference>
<evidence type="ECO:0000313" key="2">
    <source>
        <dbReference type="Proteomes" id="UP000018719"/>
    </source>
</evidence>